<evidence type="ECO:0000256" key="3">
    <source>
        <dbReference type="SAM" id="MobiDB-lite"/>
    </source>
</evidence>
<feature type="region of interest" description="Disordered" evidence="3">
    <location>
        <begin position="1"/>
        <end position="31"/>
    </location>
</feature>
<dbReference type="Gene3D" id="1.10.150.130">
    <property type="match status" value="1"/>
</dbReference>
<protein>
    <recommendedName>
        <fullName evidence="6">Integrase</fullName>
    </recommendedName>
</protein>
<evidence type="ECO:0000313" key="5">
    <source>
        <dbReference type="Proteomes" id="UP001501771"/>
    </source>
</evidence>
<evidence type="ECO:0000256" key="1">
    <source>
        <dbReference type="ARBA" id="ARBA00023125"/>
    </source>
</evidence>
<keyword evidence="2" id="KW-0233">DNA recombination</keyword>
<keyword evidence="5" id="KW-1185">Reference proteome</keyword>
<sequence>MANTPRTTDSRPLRGAGSNPSPKDPSGQRPPMLAVVEDVRAEWARRGEFTAQTLDKCGEQLTRFAGRLHAQGVTEVSQITSAHCRGFIEAATTAGPAPELTTRHSRRSALRMLFRTLRDVGYPVGDPTLDLELPPRTSKTARPLTDVEVALCRASSRMGETGADSLHRAVCWALGEATAVSSEVSGVRLGDVDDHRSPRWVRLPGTRRHDPRLGELTDWGSVIIARQVELLRQRKATPATPLAYRGQGLPGEYHAQAASCTAIGSVLTLAGLAAEPDVRPASVRNWAGRRLYEGGMPIELVARRMGARSLDSAAADIALIWRTAL</sequence>
<evidence type="ECO:0000313" key="4">
    <source>
        <dbReference type="EMBL" id="GAA2146496.1"/>
    </source>
</evidence>
<name>A0ABP5LK76_9ACTN</name>
<dbReference type="InterPro" id="IPR013762">
    <property type="entry name" value="Integrase-like_cat_sf"/>
</dbReference>
<dbReference type="Gene3D" id="1.10.443.10">
    <property type="entry name" value="Intergrase catalytic core"/>
    <property type="match status" value="1"/>
</dbReference>
<dbReference type="Proteomes" id="UP001501771">
    <property type="component" value="Unassembled WGS sequence"/>
</dbReference>
<evidence type="ECO:0008006" key="6">
    <source>
        <dbReference type="Google" id="ProtNLM"/>
    </source>
</evidence>
<dbReference type="InterPro" id="IPR010998">
    <property type="entry name" value="Integrase_recombinase_N"/>
</dbReference>
<dbReference type="InterPro" id="IPR011010">
    <property type="entry name" value="DNA_brk_join_enz"/>
</dbReference>
<evidence type="ECO:0000256" key="2">
    <source>
        <dbReference type="ARBA" id="ARBA00023172"/>
    </source>
</evidence>
<organism evidence="4 5">
    <name type="scientific">Nocardioides koreensis</name>
    <dbReference type="NCBI Taxonomy" id="433651"/>
    <lineage>
        <taxon>Bacteria</taxon>
        <taxon>Bacillati</taxon>
        <taxon>Actinomycetota</taxon>
        <taxon>Actinomycetes</taxon>
        <taxon>Propionibacteriales</taxon>
        <taxon>Nocardioidaceae</taxon>
        <taxon>Nocardioides</taxon>
    </lineage>
</organism>
<dbReference type="SUPFAM" id="SSF56349">
    <property type="entry name" value="DNA breaking-rejoining enzymes"/>
    <property type="match status" value="1"/>
</dbReference>
<keyword evidence="1" id="KW-0238">DNA-binding</keyword>
<proteinExistence type="predicted"/>
<accession>A0ABP5LK76</accession>
<dbReference type="EMBL" id="BAAAQR010000006">
    <property type="protein sequence ID" value="GAA2146496.1"/>
    <property type="molecule type" value="Genomic_DNA"/>
</dbReference>
<gene>
    <name evidence="4" type="ORF">GCM10009844_22620</name>
</gene>
<reference evidence="5" key="1">
    <citation type="journal article" date="2019" name="Int. J. Syst. Evol. Microbiol.">
        <title>The Global Catalogue of Microorganisms (GCM) 10K type strain sequencing project: providing services to taxonomists for standard genome sequencing and annotation.</title>
        <authorList>
            <consortium name="The Broad Institute Genomics Platform"/>
            <consortium name="The Broad Institute Genome Sequencing Center for Infectious Disease"/>
            <person name="Wu L."/>
            <person name="Ma J."/>
        </authorList>
    </citation>
    <scope>NUCLEOTIDE SEQUENCE [LARGE SCALE GENOMIC DNA]</scope>
    <source>
        <strain evidence="5">JCM 16022</strain>
    </source>
</reference>
<comment type="caution">
    <text evidence="4">The sequence shown here is derived from an EMBL/GenBank/DDBJ whole genome shotgun (WGS) entry which is preliminary data.</text>
</comment>